<dbReference type="OrthoDB" id="5855668at2759"/>
<dbReference type="GO" id="GO:0005544">
    <property type="term" value="F:calcium-dependent phospholipid binding"/>
    <property type="evidence" value="ECO:0007669"/>
    <property type="project" value="InterPro"/>
</dbReference>
<evidence type="ECO:0000256" key="3">
    <source>
        <dbReference type="SAM" id="MobiDB-lite"/>
    </source>
</evidence>
<feature type="domain" description="C2" evidence="4">
    <location>
        <begin position="158"/>
        <end position="285"/>
    </location>
</feature>
<accession>A0A9W6ZR68</accession>
<protein>
    <recommendedName>
        <fullName evidence="8">C2 domain-containing protein</fullName>
    </recommendedName>
</protein>
<dbReference type="InterPro" id="IPR000008">
    <property type="entry name" value="C2_dom"/>
</dbReference>
<dbReference type="SMART" id="SM00239">
    <property type="entry name" value="C2"/>
    <property type="match status" value="2"/>
</dbReference>
<dbReference type="InterPro" id="IPR035892">
    <property type="entry name" value="C2_domain_sf"/>
</dbReference>
<keyword evidence="2" id="KW-0677">Repeat</keyword>
<sequence>MASLVSTSQQGPVPLQQQPDFMEVEVSLHCRGLKKMDLMSNSDPFCVVYLSDPAKQRQQQQQQRSGPALLNFNNSSRAVEIGRTEVVYDTQDPDFTATFKMQYHFEENQMLTVKVYDEDKKGSKNLNDHDYAGCATVSLGEVMGSNGNTTAKKVLGGNGNQGIVAIRAEEVTACQDQINLQLAGANLKNKDGWFGKSDPFVTVSRMNEDGTWSLVWKSEVVMDNLSPKFKPSVIQVQKLCNGDYQRPLKFEFLDWDSDGSHDHMGFCETNLASIIAGVGKPEGRMPVQYKNKTHGALVIMKADVSQVPTLTQFLSGGMQMSLMVAVDFTGSNGSPMVPGTLHYLDPRGFPNQYQSAIGTIGSILQEYDSDKKFPIWGFGARLNGVVNHCFQIGPEPEVQGVRGLLEAYRGVFAQGITMSGPTLFSSILASAKQRSEQLARSTPNQQSYSVLLILTDGIINDMKQTIDTLVEASDSPLSVIIVGVGSADFSAMEALDGDGGVLKSSKFKPAKRDIVQFVPFSKFAASPSRLAGETLAEIPHQVVQYMMSKKIKPMPAAPPPDYSTMVPPEEDTSTVQGSDTSAGKGDGAPQFFEVSIPPSATPGTQMSVKSPEGHDIAFIVPTGCPPGGIVRLQY</sequence>
<dbReference type="PROSITE" id="PS50234">
    <property type="entry name" value="VWFA"/>
    <property type="match status" value="1"/>
</dbReference>
<dbReference type="Pfam" id="PF07002">
    <property type="entry name" value="Copine"/>
    <property type="match status" value="1"/>
</dbReference>
<dbReference type="Proteomes" id="UP001165085">
    <property type="component" value="Unassembled WGS sequence"/>
</dbReference>
<dbReference type="GO" id="GO:0005886">
    <property type="term" value="C:plasma membrane"/>
    <property type="evidence" value="ECO:0007669"/>
    <property type="project" value="TreeGrafter"/>
</dbReference>
<organism evidence="6 7">
    <name type="scientific">Triparma strigata</name>
    <dbReference type="NCBI Taxonomy" id="1606541"/>
    <lineage>
        <taxon>Eukaryota</taxon>
        <taxon>Sar</taxon>
        <taxon>Stramenopiles</taxon>
        <taxon>Ochrophyta</taxon>
        <taxon>Bolidophyceae</taxon>
        <taxon>Parmales</taxon>
        <taxon>Triparmaceae</taxon>
        <taxon>Triparma</taxon>
    </lineage>
</organism>
<dbReference type="SUPFAM" id="SSF49562">
    <property type="entry name" value="C2 domain (Calcium/lipid-binding domain, CaLB)"/>
    <property type="match status" value="2"/>
</dbReference>
<dbReference type="SMART" id="SM00327">
    <property type="entry name" value="VWA"/>
    <property type="match status" value="1"/>
</dbReference>
<dbReference type="AlphaFoldDB" id="A0A9W6ZR68"/>
<dbReference type="PANTHER" id="PTHR10857">
    <property type="entry name" value="COPINE"/>
    <property type="match status" value="1"/>
</dbReference>
<dbReference type="CDD" id="cd04048">
    <property type="entry name" value="C2A_Copine"/>
    <property type="match status" value="1"/>
</dbReference>
<evidence type="ECO:0000313" key="7">
    <source>
        <dbReference type="Proteomes" id="UP001165085"/>
    </source>
</evidence>
<comment type="similarity">
    <text evidence="1">Belongs to the copine family.</text>
</comment>
<comment type="caution">
    <text evidence="6">The sequence shown here is derived from an EMBL/GenBank/DDBJ whole genome shotgun (WGS) entry which is preliminary data.</text>
</comment>
<feature type="region of interest" description="Disordered" evidence="3">
    <location>
        <begin position="554"/>
        <end position="610"/>
    </location>
</feature>
<keyword evidence="7" id="KW-1185">Reference proteome</keyword>
<dbReference type="InterPro" id="IPR036465">
    <property type="entry name" value="vWFA_dom_sf"/>
</dbReference>
<dbReference type="GO" id="GO:0071277">
    <property type="term" value="P:cellular response to calcium ion"/>
    <property type="evidence" value="ECO:0007669"/>
    <property type="project" value="TreeGrafter"/>
</dbReference>
<dbReference type="Gene3D" id="2.60.40.150">
    <property type="entry name" value="C2 domain"/>
    <property type="match status" value="2"/>
</dbReference>
<dbReference type="InterPro" id="IPR010734">
    <property type="entry name" value="Copine_C"/>
</dbReference>
<dbReference type="Pfam" id="PF00168">
    <property type="entry name" value="C2"/>
    <property type="match status" value="2"/>
</dbReference>
<dbReference type="CDD" id="cd04047">
    <property type="entry name" value="C2B_Copine"/>
    <property type="match status" value="1"/>
</dbReference>
<dbReference type="PANTHER" id="PTHR10857:SF106">
    <property type="entry name" value="C2 DOMAIN-CONTAINING PROTEIN"/>
    <property type="match status" value="1"/>
</dbReference>
<dbReference type="InterPro" id="IPR045052">
    <property type="entry name" value="Copine"/>
</dbReference>
<dbReference type="EMBL" id="BRXY01000049">
    <property type="protein sequence ID" value="GMH57831.1"/>
    <property type="molecule type" value="Genomic_DNA"/>
</dbReference>
<evidence type="ECO:0000259" key="5">
    <source>
        <dbReference type="PROSITE" id="PS50234"/>
    </source>
</evidence>
<gene>
    <name evidence="6" type="ORF">TrST_g5884</name>
</gene>
<dbReference type="SUPFAM" id="SSF53300">
    <property type="entry name" value="vWA-like"/>
    <property type="match status" value="1"/>
</dbReference>
<evidence type="ECO:0000256" key="1">
    <source>
        <dbReference type="ARBA" id="ARBA00009048"/>
    </source>
</evidence>
<evidence type="ECO:0008006" key="8">
    <source>
        <dbReference type="Google" id="ProtNLM"/>
    </source>
</evidence>
<evidence type="ECO:0000313" key="6">
    <source>
        <dbReference type="EMBL" id="GMH57831.1"/>
    </source>
</evidence>
<evidence type="ECO:0000259" key="4">
    <source>
        <dbReference type="PROSITE" id="PS50004"/>
    </source>
</evidence>
<proteinExistence type="inferred from homology"/>
<dbReference type="InterPro" id="IPR037768">
    <property type="entry name" value="C2B_Copine"/>
</dbReference>
<reference evidence="7" key="1">
    <citation type="journal article" date="2023" name="Commun. Biol.">
        <title>Genome analysis of Parmales, the sister group of diatoms, reveals the evolutionary specialization of diatoms from phago-mixotrophs to photoautotrophs.</title>
        <authorList>
            <person name="Ban H."/>
            <person name="Sato S."/>
            <person name="Yoshikawa S."/>
            <person name="Yamada K."/>
            <person name="Nakamura Y."/>
            <person name="Ichinomiya M."/>
            <person name="Sato N."/>
            <person name="Blanc-Mathieu R."/>
            <person name="Endo H."/>
            <person name="Kuwata A."/>
            <person name="Ogata H."/>
        </authorList>
    </citation>
    <scope>NUCLEOTIDE SEQUENCE [LARGE SCALE GENOMIC DNA]</scope>
    <source>
        <strain evidence="7">NIES 3701</strain>
    </source>
</reference>
<name>A0A9W6ZR68_9STRA</name>
<dbReference type="PROSITE" id="PS50004">
    <property type="entry name" value="C2"/>
    <property type="match status" value="2"/>
</dbReference>
<evidence type="ECO:0000256" key="2">
    <source>
        <dbReference type="ARBA" id="ARBA00022737"/>
    </source>
</evidence>
<feature type="domain" description="VWFA" evidence="5">
    <location>
        <begin position="321"/>
        <end position="496"/>
    </location>
</feature>
<dbReference type="InterPro" id="IPR002035">
    <property type="entry name" value="VWF_A"/>
</dbReference>
<feature type="domain" description="C2" evidence="4">
    <location>
        <begin position="4"/>
        <end position="152"/>
    </location>
</feature>